<keyword evidence="4" id="KW-0833">Ubl conjugation pathway</keyword>
<dbReference type="GO" id="GO:0004843">
    <property type="term" value="F:cysteine-type deubiquitinase activity"/>
    <property type="evidence" value="ECO:0007669"/>
    <property type="project" value="UniProtKB-EC"/>
</dbReference>
<dbReference type="InterPro" id="IPR038765">
    <property type="entry name" value="Papain-like_cys_pep_sf"/>
</dbReference>
<sequence>MWRQERYPVSFSVEKESEPKYWDGGRCEVVGEGTYDGEYKEGEGGQEWGVIGSGPNSPHAEYEAADDHDLQLAMALSEEDPQMGDELAKRLSHMNSIPHVPRVNSDIPLGDSWSDKERLSDRISYYGLAERQMDGDGNCQFRALSDQLYRTPDHHMSVRAQVVSQLAEAPDSYSSHVPMDYNQYLENMARDGEWGDHVTLQAAADFFGMKISLITSFKDSCFIEIIPVQQKSQRGLFLSFWSEIHYNSIIPLEGSADFTDKKKKKKWFSSD</sequence>
<accession>A0A8T0IH60</accession>
<dbReference type="CDD" id="cd22751">
    <property type="entry name" value="OTU_plant_OTU9-like"/>
    <property type="match status" value="1"/>
</dbReference>
<gene>
    <name evidence="7" type="ORF">KC19_3G111300</name>
</gene>
<organism evidence="7 8">
    <name type="scientific">Ceratodon purpureus</name>
    <name type="common">Fire moss</name>
    <name type="synonym">Dicranum purpureum</name>
    <dbReference type="NCBI Taxonomy" id="3225"/>
    <lineage>
        <taxon>Eukaryota</taxon>
        <taxon>Viridiplantae</taxon>
        <taxon>Streptophyta</taxon>
        <taxon>Embryophyta</taxon>
        <taxon>Bryophyta</taxon>
        <taxon>Bryophytina</taxon>
        <taxon>Bryopsida</taxon>
        <taxon>Dicranidae</taxon>
        <taxon>Pseudoditrichales</taxon>
        <taxon>Ditrichaceae</taxon>
        <taxon>Ceratodon</taxon>
    </lineage>
</organism>
<evidence type="ECO:0000256" key="5">
    <source>
        <dbReference type="ARBA" id="ARBA00022801"/>
    </source>
</evidence>
<dbReference type="InterPro" id="IPR003323">
    <property type="entry name" value="OTU_dom"/>
</dbReference>
<evidence type="ECO:0000256" key="3">
    <source>
        <dbReference type="ARBA" id="ARBA00012759"/>
    </source>
</evidence>
<reference evidence="7" key="1">
    <citation type="submission" date="2020-06" db="EMBL/GenBank/DDBJ databases">
        <title>WGS assembly of Ceratodon purpureus strain R40.</title>
        <authorList>
            <person name="Carey S.B."/>
            <person name="Jenkins J."/>
            <person name="Shu S."/>
            <person name="Lovell J.T."/>
            <person name="Sreedasyam A."/>
            <person name="Maumus F."/>
            <person name="Tiley G.P."/>
            <person name="Fernandez-Pozo N."/>
            <person name="Barry K."/>
            <person name="Chen C."/>
            <person name="Wang M."/>
            <person name="Lipzen A."/>
            <person name="Daum C."/>
            <person name="Saski C.A."/>
            <person name="Payton A.C."/>
            <person name="Mcbreen J.C."/>
            <person name="Conrad R.E."/>
            <person name="Kollar L.M."/>
            <person name="Olsson S."/>
            <person name="Huttunen S."/>
            <person name="Landis J.B."/>
            <person name="Wickett N.J."/>
            <person name="Johnson M.G."/>
            <person name="Rensing S.A."/>
            <person name="Grimwood J."/>
            <person name="Schmutz J."/>
            <person name="Mcdaniel S.F."/>
        </authorList>
    </citation>
    <scope>NUCLEOTIDE SEQUENCE</scope>
    <source>
        <strain evidence="7">R40</strain>
    </source>
</reference>
<evidence type="ECO:0000256" key="1">
    <source>
        <dbReference type="ARBA" id="ARBA00000707"/>
    </source>
</evidence>
<name>A0A8T0IH60_CERPU</name>
<dbReference type="Gene3D" id="3.90.70.80">
    <property type="match status" value="1"/>
</dbReference>
<dbReference type="Pfam" id="PF02338">
    <property type="entry name" value="OTU"/>
    <property type="match status" value="1"/>
</dbReference>
<dbReference type="PROSITE" id="PS50802">
    <property type="entry name" value="OTU"/>
    <property type="match status" value="1"/>
</dbReference>
<evidence type="ECO:0000313" key="7">
    <source>
        <dbReference type="EMBL" id="KAG0583124.1"/>
    </source>
</evidence>
<dbReference type="EC" id="3.4.19.12" evidence="3"/>
<dbReference type="GO" id="GO:0016579">
    <property type="term" value="P:protein deubiquitination"/>
    <property type="evidence" value="ECO:0007669"/>
    <property type="project" value="TreeGrafter"/>
</dbReference>
<dbReference type="FunFam" id="3.90.70.80:FF:000001">
    <property type="entry name" value="OTU domain-containing protein"/>
    <property type="match status" value="1"/>
</dbReference>
<comment type="similarity">
    <text evidence="2">Belongs to the peptidase C85 family.</text>
</comment>
<dbReference type="InterPro" id="IPR050704">
    <property type="entry name" value="Peptidase_C85-like"/>
</dbReference>
<dbReference type="Proteomes" id="UP000822688">
    <property type="component" value="Chromosome 3"/>
</dbReference>
<dbReference type="AlphaFoldDB" id="A0A8T0IH60"/>
<comment type="catalytic activity">
    <reaction evidence="1">
        <text>Thiol-dependent hydrolysis of ester, thioester, amide, peptide and isopeptide bonds formed by the C-terminal Gly of ubiquitin (a 76-residue protein attached to proteins as an intracellular targeting signal).</text>
        <dbReference type="EC" id="3.4.19.12"/>
    </reaction>
</comment>
<evidence type="ECO:0000256" key="4">
    <source>
        <dbReference type="ARBA" id="ARBA00022786"/>
    </source>
</evidence>
<dbReference type="PANTHER" id="PTHR12419">
    <property type="entry name" value="OTU DOMAIN CONTAINING PROTEIN"/>
    <property type="match status" value="1"/>
</dbReference>
<protein>
    <recommendedName>
        <fullName evidence="3">ubiquitinyl hydrolase 1</fullName>
        <ecNumber evidence="3">3.4.19.12</ecNumber>
    </recommendedName>
</protein>
<dbReference type="SUPFAM" id="SSF54001">
    <property type="entry name" value="Cysteine proteinases"/>
    <property type="match status" value="1"/>
</dbReference>
<comment type="caution">
    <text evidence="7">The sequence shown here is derived from an EMBL/GenBank/DDBJ whole genome shotgun (WGS) entry which is preliminary data.</text>
</comment>
<keyword evidence="5" id="KW-0378">Hydrolase</keyword>
<keyword evidence="8" id="KW-1185">Reference proteome</keyword>
<evidence type="ECO:0000313" key="8">
    <source>
        <dbReference type="Proteomes" id="UP000822688"/>
    </source>
</evidence>
<proteinExistence type="inferred from homology"/>
<dbReference type="EMBL" id="CM026423">
    <property type="protein sequence ID" value="KAG0583124.1"/>
    <property type="molecule type" value="Genomic_DNA"/>
</dbReference>
<feature type="domain" description="OTU" evidence="6">
    <location>
        <begin position="128"/>
        <end position="252"/>
    </location>
</feature>
<evidence type="ECO:0000256" key="2">
    <source>
        <dbReference type="ARBA" id="ARBA00010407"/>
    </source>
</evidence>
<evidence type="ECO:0000259" key="6">
    <source>
        <dbReference type="PROSITE" id="PS50802"/>
    </source>
</evidence>
<dbReference type="PANTHER" id="PTHR12419:SF111">
    <property type="entry name" value="OVARIAN TUMOR DOMAIN-CONTAINING DEUBIQUITINATING ENZYME 9"/>
    <property type="match status" value="1"/>
</dbReference>